<keyword evidence="5 9" id="KW-0378">Hydrolase</keyword>
<evidence type="ECO:0000313" key="13">
    <source>
        <dbReference type="Proteomes" id="UP000245771"/>
    </source>
</evidence>
<evidence type="ECO:0000256" key="6">
    <source>
        <dbReference type="ARBA" id="ARBA00022807"/>
    </source>
</evidence>
<dbReference type="InterPro" id="IPR004134">
    <property type="entry name" value="Peptidase_C1B"/>
</dbReference>
<dbReference type="EMBL" id="KZ819605">
    <property type="protein sequence ID" value="PWN32931.1"/>
    <property type="molecule type" value="Genomic_DNA"/>
</dbReference>
<evidence type="ECO:0000313" key="12">
    <source>
        <dbReference type="EMBL" id="PWN32931.1"/>
    </source>
</evidence>
<accession>A0A316V8Y9</accession>
<evidence type="ECO:0000256" key="8">
    <source>
        <dbReference type="ARBA" id="ARBA00026080"/>
    </source>
</evidence>
<dbReference type="EC" id="3.4.22.40" evidence="2 9"/>
<evidence type="ECO:0000256" key="1">
    <source>
        <dbReference type="ARBA" id="ARBA00000423"/>
    </source>
</evidence>
<dbReference type="GO" id="GO:0043418">
    <property type="term" value="P:homocysteine catabolic process"/>
    <property type="evidence" value="ECO:0007669"/>
    <property type="project" value="TreeGrafter"/>
</dbReference>
<dbReference type="Pfam" id="PF03051">
    <property type="entry name" value="Peptidase_C1_2"/>
    <property type="match status" value="1"/>
</dbReference>
<comment type="subunit">
    <text evidence="8">Homohexamer. Binds to nucleic acids. Binds single-stranded DNA and RNA with higher affinity than double-stranded DNA.</text>
</comment>
<proteinExistence type="inferred from homology"/>
<dbReference type="GeneID" id="37024689"/>
<protein>
    <recommendedName>
        <fullName evidence="3 9">Cysteine proteinase 1, mitochondrial</fullName>
        <ecNumber evidence="2 9">3.4.22.40</ecNumber>
    </recommendedName>
</protein>
<keyword evidence="13" id="KW-1185">Reference proteome</keyword>
<dbReference type="PANTHER" id="PTHR10363">
    <property type="entry name" value="BLEOMYCIN HYDROLASE"/>
    <property type="match status" value="1"/>
</dbReference>
<reference evidence="12 13" key="1">
    <citation type="journal article" date="2018" name="Mol. Biol. Evol.">
        <title>Broad Genomic Sampling Reveals a Smut Pathogenic Ancestry of the Fungal Clade Ustilaginomycotina.</title>
        <authorList>
            <person name="Kijpornyongpan T."/>
            <person name="Mondo S.J."/>
            <person name="Barry K."/>
            <person name="Sandor L."/>
            <person name="Lee J."/>
            <person name="Lipzen A."/>
            <person name="Pangilinan J."/>
            <person name="LaButti K."/>
            <person name="Hainaut M."/>
            <person name="Henrissat B."/>
            <person name="Grigoriev I.V."/>
            <person name="Spatafora J.W."/>
            <person name="Aime M.C."/>
        </authorList>
    </citation>
    <scope>NUCLEOTIDE SEQUENCE [LARGE SCALE GENOMIC DNA]</scope>
    <source>
        <strain evidence="12 13">MCA 3882</strain>
    </source>
</reference>
<comment type="function">
    <text evidence="7">The normal physiological role of the enzyme is unknown, but it is not essential for the viability of yeast cells. Has aminopeptidase activity, shortening substrate peptides sequentially by 1 amino acid. Has bleomycin hydrolase activity, which can protect the cell from the toxic effects of bleomycin. Has homocysteine-thiolactonase activity, protecting the cell against homocysteine toxicity. Acts as a repressor in the GAL4 regulatory system, but this does not require either the peptidase or nucleic acid-binding activities.</text>
</comment>
<comment type="function">
    <text evidence="9">Has aminopeptidase activity, shortening substrate peptides sequentially by 1 amino acid. Has bleomycin hydrolase activity, which can protect the cell from the toxic effects of bleomycin. Has homocysteine-thiolactonase activity, protecting the cell against homocysteine toxicity.</text>
</comment>
<dbReference type="AlphaFoldDB" id="A0A316V8Y9"/>
<dbReference type="STRING" id="1280837.A0A316V8Y9"/>
<dbReference type="PROSITE" id="PS00639">
    <property type="entry name" value="THIOL_PROTEASE_HIS"/>
    <property type="match status" value="1"/>
</dbReference>
<evidence type="ECO:0000256" key="5">
    <source>
        <dbReference type="ARBA" id="ARBA00022801"/>
    </source>
</evidence>
<comment type="catalytic activity">
    <reaction evidence="1 9">
        <text>Inactivates bleomycin B2 (a cytotoxic glycometallopeptide) by hydrolysis of a carboxyamide bond of beta-aminoalanine, but also shows general aminopeptidase activity. The specificity varies somewhat with source, but amino acid arylamides of Met, Leu and Ala are preferred.</text>
        <dbReference type="EC" id="3.4.22.40"/>
    </reaction>
</comment>
<dbReference type="InterPro" id="IPR038765">
    <property type="entry name" value="Papain-like_cys_pep_sf"/>
</dbReference>
<evidence type="ECO:0000256" key="11">
    <source>
        <dbReference type="SAM" id="MobiDB-lite"/>
    </source>
</evidence>
<keyword evidence="4 9" id="KW-0645">Protease</keyword>
<keyword evidence="6 9" id="KW-0788">Thiol protease</keyword>
<keyword evidence="9" id="KW-0496">Mitochondrion</keyword>
<dbReference type="RefSeq" id="XP_025353233.1">
    <property type="nucleotide sequence ID" value="XM_025502908.1"/>
</dbReference>
<comment type="subcellular location">
    <subcellularLocation>
        <location evidence="9">Mitochondrion</location>
    </subcellularLocation>
    <subcellularLocation>
        <location evidence="9">Cytoplasm</location>
    </subcellularLocation>
</comment>
<dbReference type="CDD" id="cd00585">
    <property type="entry name" value="Peptidase_C1B"/>
    <property type="match status" value="1"/>
</dbReference>
<dbReference type="Gene3D" id="3.90.70.10">
    <property type="entry name" value="Cysteine proteinases"/>
    <property type="match status" value="1"/>
</dbReference>
<dbReference type="Proteomes" id="UP000245771">
    <property type="component" value="Unassembled WGS sequence"/>
</dbReference>
<evidence type="ECO:0000256" key="2">
    <source>
        <dbReference type="ARBA" id="ARBA00012465"/>
    </source>
</evidence>
<evidence type="ECO:0000256" key="3">
    <source>
        <dbReference type="ARBA" id="ARBA00016900"/>
    </source>
</evidence>
<dbReference type="GO" id="GO:0009636">
    <property type="term" value="P:response to toxic substance"/>
    <property type="evidence" value="ECO:0007669"/>
    <property type="project" value="TreeGrafter"/>
</dbReference>
<dbReference type="InterPro" id="IPR000169">
    <property type="entry name" value="Pept_cys_AS"/>
</dbReference>
<sequence>MGSTNSKPTTAQPATQAEKYASIQSSTTHAHPSDVCDVQIGSSREGAHQSARLGQSHAVVPDHDTTHAEVTIPALKAWDSAALHAPVTQLATMTLHNGPIKDNLRNRKAETEDLHVFSHRIPSQGTPVTNQMSSGRCWLFATTNVIRLRVIKELNLKEFELSQSYLAFWDKLEKSNTFLENSIELADKALDDRVFGFLKTAPTNDGGQWDMVTNLIKKYGIVPKAIYPESYNSSNSSQINWLLTLKLREYALELRQLKKSTISALLRVGQTDPHANEAKALRVVRERKDAQMAEVYRIMIIALGVPPQPDEKFTFEYYDKDEKFHRLKATPLEFLDKYTGSFDPAGACSLVNDPRRPYDKLVTVDRLQNVWGGQPVLYVNTSTSQMKDSVIKSIKAGLPVFFGCDVGQFSNGGIMDPDVYDFELPFGIKLGLTKAERIEMGESSMTHAMVITGVHLDEDNKPVRYRVENSWGPDRGDKGYMVMSDKWFDEFVYQVVIRKQHMPSHLWKLFTDGVNKETEILPPYDPMGALA</sequence>
<feature type="active site" evidence="10">
    <location>
        <position position="469"/>
    </location>
</feature>
<dbReference type="GO" id="GO:0004197">
    <property type="term" value="F:cysteine-type endopeptidase activity"/>
    <property type="evidence" value="ECO:0007669"/>
    <property type="project" value="UniProtKB-EC"/>
</dbReference>
<evidence type="ECO:0000256" key="9">
    <source>
        <dbReference type="PIRNR" id="PIRNR005700"/>
    </source>
</evidence>
<dbReference type="SUPFAM" id="SSF54001">
    <property type="entry name" value="Cysteine proteinases"/>
    <property type="match status" value="1"/>
</dbReference>
<keyword evidence="9" id="KW-0963">Cytoplasm</keyword>
<dbReference type="GO" id="GO:0006508">
    <property type="term" value="P:proteolysis"/>
    <property type="evidence" value="ECO:0007669"/>
    <property type="project" value="UniProtKB-KW"/>
</dbReference>
<feature type="compositionally biased region" description="Polar residues" evidence="11">
    <location>
        <begin position="1"/>
        <end position="15"/>
    </location>
</feature>
<dbReference type="PANTHER" id="PTHR10363:SF2">
    <property type="entry name" value="BLEOMYCIN HYDROLASE"/>
    <property type="match status" value="1"/>
</dbReference>
<dbReference type="PIRSF" id="PIRSF005700">
    <property type="entry name" value="PepC"/>
    <property type="match status" value="1"/>
</dbReference>
<dbReference type="PROSITE" id="PS00139">
    <property type="entry name" value="THIOL_PROTEASE_CYS"/>
    <property type="match status" value="1"/>
</dbReference>
<dbReference type="OrthoDB" id="2666448at2759"/>
<feature type="region of interest" description="Disordered" evidence="11">
    <location>
        <begin position="1"/>
        <end position="33"/>
    </location>
</feature>
<dbReference type="GO" id="GO:0005739">
    <property type="term" value="C:mitochondrion"/>
    <property type="evidence" value="ECO:0007669"/>
    <property type="project" value="UniProtKB-SubCell"/>
</dbReference>
<gene>
    <name evidence="12" type="ORF">FA14DRAFT_79665</name>
</gene>
<evidence type="ECO:0000256" key="7">
    <source>
        <dbReference type="ARBA" id="ARBA00025347"/>
    </source>
</evidence>
<organism evidence="12 13">
    <name type="scientific">Meira miltonrushii</name>
    <dbReference type="NCBI Taxonomy" id="1280837"/>
    <lineage>
        <taxon>Eukaryota</taxon>
        <taxon>Fungi</taxon>
        <taxon>Dikarya</taxon>
        <taxon>Basidiomycota</taxon>
        <taxon>Ustilaginomycotina</taxon>
        <taxon>Exobasidiomycetes</taxon>
        <taxon>Exobasidiales</taxon>
        <taxon>Brachybasidiaceae</taxon>
        <taxon>Meira</taxon>
    </lineage>
</organism>
<dbReference type="InParanoid" id="A0A316V8Y9"/>
<dbReference type="GO" id="GO:0070005">
    <property type="term" value="F:cysteine-type aminopeptidase activity"/>
    <property type="evidence" value="ECO:0007669"/>
    <property type="project" value="InterPro"/>
</dbReference>
<feature type="active site" evidence="10">
    <location>
        <position position="137"/>
    </location>
</feature>
<name>A0A316V8Y9_9BASI</name>
<evidence type="ECO:0000256" key="4">
    <source>
        <dbReference type="ARBA" id="ARBA00022670"/>
    </source>
</evidence>
<evidence type="ECO:0000256" key="10">
    <source>
        <dbReference type="PIRSR" id="PIRSR005700-1"/>
    </source>
</evidence>
<dbReference type="InterPro" id="IPR025660">
    <property type="entry name" value="Pept_his_AS"/>
</dbReference>
<comment type="similarity">
    <text evidence="9">Belongs to the peptidase C1 family.</text>
</comment>
<feature type="active site" evidence="10">
    <location>
        <position position="447"/>
    </location>
</feature>